<evidence type="ECO:0000313" key="3">
    <source>
        <dbReference type="EMBL" id="PBK88167.1"/>
    </source>
</evidence>
<feature type="region of interest" description="Disordered" evidence="1">
    <location>
        <begin position="101"/>
        <end position="184"/>
    </location>
</feature>
<reference evidence="4" key="1">
    <citation type="journal article" date="2017" name="Nat. Ecol. Evol.">
        <title>Genome expansion and lineage-specific genetic innovations in the forest pathogenic fungi Armillaria.</title>
        <authorList>
            <person name="Sipos G."/>
            <person name="Prasanna A.N."/>
            <person name="Walter M.C."/>
            <person name="O'Connor E."/>
            <person name="Balint B."/>
            <person name="Krizsan K."/>
            <person name="Kiss B."/>
            <person name="Hess J."/>
            <person name="Varga T."/>
            <person name="Slot J."/>
            <person name="Riley R."/>
            <person name="Boka B."/>
            <person name="Rigling D."/>
            <person name="Barry K."/>
            <person name="Lee J."/>
            <person name="Mihaltcheva S."/>
            <person name="LaButti K."/>
            <person name="Lipzen A."/>
            <person name="Waldron R."/>
            <person name="Moloney N.M."/>
            <person name="Sperisen C."/>
            <person name="Kredics L."/>
            <person name="Vagvoelgyi C."/>
            <person name="Patrignani A."/>
            <person name="Fitzpatrick D."/>
            <person name="Nagy I."/>
            <person name="Doyle S."/>
            <person name="Anderson J.B."/>
            <person name="Grigoriev I.V."/>
            <person name="Gueldener U."/>
            <person name="Muensterkoetter M."/>
            <person name="Nagy L.G."/>
        </authorList>
    </citation>
    <scope>NUCLEOTIDE SEQUENCE [LARGE SCALE GENOMIC DNA]</scope>
    <source>
        <strain evidence="4">Ar21-2</strain>
    </source>
</reference>
<name>A0A2H3DGF4_ARMGA</name>
<dbReference type="AlphaFoldDB" id="A0A2H3DGF4"/>
<feature type="region of interest" description="Disordered" evidence="1">
    <location>
        <begin position="49"/>
        <end position="71"/>
    </location>
</feature>
<evidence type="ECO:0000256" key="2">
    <source>
        <dbReference type="SAM" id="Phobius"/>
    </source>
</evidence>
<accession>A0A2H3DGF4</accession>
<proteinExistence type="predicted"/>
<organism evidence="3 4">
    <name type="scientific">Armillaria gallica</name>
    <name type="common">Bulbous honey fungus</name>
    <name type="synonym">Armillaria bulbosa</name>
    <dbReference type="NCBI Taxonomy" id="47427"/>
    <lineage>
        <taxon>Eukaryota</taxon>
        <taxon>Fungi</taxon>
        <taxon>Dikarya</taxon>
        <taxon>Basidiomycota</taxon>
        <taxon>Agaricomycotina</taxon>
        <taxon>Agaricomycetes</taxon>
        <taxon>Agaricomycetidae</taxon>
        <taxon>Agaricales</taxon>
        <taxon>Marasmiineae</taxon>
        <taxon>Physalacriaceae</taxon>
        <taxon>Armillaria</taxon>
    </lineage>
</organism>
<feature type="transmembrane region" description="Helical" evidence="2">
    <location>
        <begin position="15"/>
        <end position="41"/>
    </location>
</feature>
<keyword evidence="2" id="KW-1133">Transmembrane helix</keyword>
<keyword evidence="2" id="KW-0812">Transmembrane</keyword>
<dbReference type="EMBL" id="KZ293674">
    <property type="protein sequence ID" value="PBK88167.1"/>
    <property type="molecule type" value="Genomic_DNA"/>
</dbReference>
<keyword evidence="2" id="KW-0472">Membrane</keyword>
<gene>
    <name evidence="3" type="ORF">ARMGADRAFT_1034140</name>
</gene>
<evidence type="ECO:0000256" key="1">
    <source>
        <dbReference type="SAM" id="MobiDB-lite"/>
    </source>
</evidence>
<sequence>MPAIETTNHPNPRRLIAVILAAFFSTTGLLLLLALCIIAYYTTQREEEEEEEVAQTAPHMNPTPPPTPTEEDEVLFDNLTVLLTELLLCIYLEHRRYFPRRGTNPWTAPANEPTPAPFPGSTPITVKEPDWLSRYSPEDTDTDTDEPGTSQRQGRLPDPQSEPDPLTDLELPEESPFNPRERDYEWNQLEQIDRDILRPYAIEAWELRQADVETHTRIPEQNSTREHMEYFLTIH</sequence>
<dbReference type="Proteomes" id="UP000217790">
    <property type="component" value="Unassembled WGS sequence"/>
</dbReference>
<protein>
    <submittedName>
        <fullName evidence="3">Uncharacterized protein</fullName>
    </submittedName>
</protein>
<dbReference type="InParanoid" id="A0A2H3DGF4"/>
<evidence type="ECO:0000313" key="4">
    <source>
        <dbReference type="Proteomes" id="UP000217790"/>
    </source>
</evidence>
<keyword evidence="4" id="KW-1185">Reference proteome</keyword>
<dbReference type="OrthoDB" id="3118798at2759"/>